<dbReference type="AlphaFoldDB" id="A0AAN7HZJ3"/>
<evidence type="ECO:0000256" key="7">
    <source>
        <dbReference type="ARBA" id="ARBA00023242"/>
    </source>
</evidence>
<evidence type="ECO:0000256" key="1">
    <source>
        <dbReference type="ARBA" id="ARBA00004123"/>
    </source>
</evidence>
<feature type="domain" description="C2H2-type" evidence="11">
    <location>
        <begin position="43"/>
        <end position="72"/>
    </location>
</feature>
<dbReference type="SUPFAM" id="SSF57667">
    <property type="entry name" value="beta-beta-alpha zinc fingers"/>
    <property type="match status" value="2"/>
</dbReference>
<evidence type="ECO:0000256" key="8">
    <source>
        <dbReference type="ARBA" id="ARBA00038089"/>
    </source>
</evidence>
<dbReference type="GO" id="GO:0045944">
    <property type="term" value="P:positive regulation of transcription by RNA polymerase II"/>
    <property type="evidence" value="ECO:0007669"/>
    <property type="project" value="TreeGrafter"/>
</dbReference>
<dbReference type="EMBL" id="JASEJX010000015">
    <property type="protein sequence ID" value="KAK4514266.1"/>
    <property type="molecule type" value="Genomic_DNA"/>
</dbReference>
<reference evidence="12 13" key="1">
    <citation type="submission" date="2022-11" db="EMBL/GenBank/DDBJ databases">
        <title>Mucor velutinosus strain NIH1002 WGS.</title>
        <authorList>
            <person name="Subramanian P."/>
            <person name="Mullikin J.C."/>
            <person name="Segre J.A."/>
            <person name="Zelazny A.M."/>
        </authorList>
    </citation>
    <scope>NUCLEOTIDE SEQUENCE [LARGE SCALE GENOMIC DNA]</scope>
    <source>
        <strain evidence="12 13">NIH1002</strain>
    </source>
</reference>
<dbReference type="InterPro" id="IPR050806">
    <property type="entry name" value="pacC/RIM101"/>
</dbReference>
<keyword evidence="13" id="KW-1185">Reference proteome</keyword>
<evidence type="ECO:0000256" key="4">
    <source>
        <dbReference type="ARBA" id="ARBA00022737"/>
    </source>
</evidence>
<evidence type="ECO:0000313" key="13">
    <source>
        <dbReference type="Proteomes" id="UP001304243"/>
    </source>
</evidence>
<evidence type="ECO:0000256" key="5">
    <source>
        <dbReference type="ARBA" id="ARBA00022771"/>
    </source>
</evidence>
<keyword evidence="3" id="KW-0479">Metal-binding</keyword>
<keyword evidence="2" id="KW-0678">Repressor</keyword>
<feature type="compositionally biased region" description="Low complexity" evidence="10">
    <location>
        <begin position="155"/>
        <end position="167"/>
    </location>
</feature>
<feature type="compositionally biased region" description="Low complexity" evidence="10">
    <location>
        <begin position="121"/>
        <end position="145"/>
    </location>
</feature>
<accession>A0AAN7HZJ3</accession>
<dbReference type="RefSeq" id="XP_064680932.1">
    <property type="nucleotide sequence ID" value="XM_064821246.1"/>
</dbReference>
<keyword evidence="5 9" id="KW-0863">Zinc-finger</keyword>
<dbReference type="GO" id="GO:0008270">
    <property type="term" value="F:zinc ion binding"/>
    <property type="evidence" value="ECO:0007669"/>
    <property type="project" value="UniProtKB-KW"/>
</dbReference>
<evidence type="ECO:0000256" key="9">
    <source>
        <dbReference type="PROSITE-ProRule" id="PRU00042"/>
    </source>
</evidence>
<dbReference type="PANTHER" id="PTHR47257">
    <property type="entry name" value="PH-RESPONSE TRANSCRIPTION FACTOR PACC/RIM101"/>
    <property type="match status" value="1"/>
</dbReference>
<feature type="compositionally biased region" description="Acidic residues" evidence="10">
    <location>
        <begin position="489"/>
        <end position="502"/>
    </location>
</feature>
<evidence type="ECO:0000259" key="11">
    <source>
        <dbReference type="PROSITE" id="PS50157"/>
    </source>
</evidence>
<gene>
    <name evidence="12" type="ORF">ATC70_001857</name>
</gene>
<name>A0AAN7HZJ3_9FUNG</name>
<dbReference type="PANTHER" id="PTHR47257:SF1">
    <property type="entry name" value="PH-RESPONSE TRANSCRIPTION FACTOR PACC_RIM101"/>
    <property type="match status" value="1"/>
</dbReference>
<dbReference type="Pfam" id="PF00096">
    <property type="entry name" value="zf-C2H2"/>
    <property type="match status" value="1"/>
</dbReference>
<comment type="similarity">
    <text evidence="8">Belongs to the pacC/RIM101 family.</text>
</comment>
<evidence type="ECO:0000256" key="2">
    <source>
        <dbReference type="ARBA" id="ARBA00022491"/>
    </source>
</evidence>
<feature type="domain" description="C2H2-type" evidence="11">
    <location>
        <begin position="73"/>
        <end position="100"/>
    </location>
</feature>
<sequence>MSRLNRFPCRWISCERSFDNPEDLFNHLSDDHVGRKATNNLCLQCQWNSCGTVAAKRDHLASHLRVHLPLKPHQCPLCSKGFKRPQDLKKHERIHTVEHQASLLSNQPGYKPVRRRRKTTTEPSNKTTTNATTTTTTTTSHQQTAYASPPKDASEMSSSDLSSYSPSYYSISSNPNNYLQQQQLQQDALQDFIVDVLQNHSLPTYDEDMMNRLNSIAPALHYQQQDTNWSLPCEPDAIPALQNWLEQLSANIHTDENIYPDITVSSSTQQPQSSMPSTDLLTTDDYDLYPKLNSTDNAWTSPSPNMAAAATATTSLSPSLYPHHNSATSESSAVHTPPSSDLRRPSYPQQQTAPKFWSPGYIHSPAFNANAFSSASATTASSSTSSSSPTSFIKPSDAIDFSSPTHSNHSNEPNKVFETSVTEAFTLTPVYDKASAVSFDNKKELMHMMNVFSSSKDDQKYKSEQGSKQEQQEESDQDQHDSEEKGASEQEDGASDVDDDSTDSIPFAHHIQDDDDEEEKSPYADLVGLIKNLKVEDEETIRKRHALLVDQLWKAVSRVA</sequence>
<protein>
    <recommendedName>
        <fullName evidence="11">C2H2-type domain-containing protein</fullName>
    </recommendedName>
</protein>
<comment type="subcellular location">
    <subcellularLocation>
        <location evidence="1">Nucleus</location>
    </subcellularLocation>
</comment>
<feature type="region of interest" description="Disordered" evidence="10">
    <location>
        <begin position="97"/>
        <end position="167"/>
    </location>
</feature>
<dbReference type="InterPro" id="IPR036236">
    <property type="entry name" value="Znf_C2H2_sf"/>
</dbReference>
<evidence type="ECO:0000256" key="6">
    <source>
        <dbReference type="ARBA" id="ARBA00022833"/>
    </source>
</evidence>
<organism evidence="12 13">
    <name type="scientific">Mucor velutinosus</name>
    <dbReference type="NCBI Taxonomy" id="708070"/>
    <lineage>
        <taxon>Eukaryota</taxon>
        <taxon>Fungi</taxon>
        <taxon>Fungi incertae sedis</taxon>
        <taxon>Mucoromycota</taxon>
        <taxon>Mucoromycotina</taxon>
        <taxon>Mucoromycetes</taxon>
        <taxon>Mucorales</taxon>
        <taxon>Mucorineae</taxon>
        <taxon>Mucoraceae</taxon>
        <taxon>Mucor</taxon>
    </lineage>
</organism>
<dbReference type="Proteomes" id="UP001304243">
    <property type="component" value="Unassembled WGS sequence"/>
</dbReference>
<dbReference type="PROSITE" id="PS50157">
    <property type="entry name" value="ZINC_FINGER_C2H2_2"/>
    <property type="match status" value="3"/>
</dbReference>
<dbReference type="SMART" id="SM00355">
    <property type="entry name" value="ZnF_C2H2"/>
    <property type="match status" value="3"/>
</dbReference>
<feature type="compositionally biased region" description="Basic and acidic residues" evidence="10">
    <location>
        <begin position="455"/>
        <end position="488"/>
    </location>
</feature>
<feature type="region of interest" description="Disordered" evidence="10">
    <location>
        <begin position="317"/>
        <end position="355"/>
    </location>
</feature>
<feature type="domain" description="C2H2-type" evidence="11">
    <location>
        <begin position="7"/>
        <end position="37"/>
    </location>
</feature>
<keyword evidence="6" id="KW-0862">Zinc</keyword>
<dbReference type="GeneID" id="89945559"/>
<evidence type="ECO:0000256" key="3">
    <source>
        <dbReference type="ARBA" id="ARBA00022723"/>
    </source>
</evidence>
<keyword evidence="4" id="KW-0677">Repeat</keyword>
<dbReference type="FunFam" id="3.30.160.60:FF:002343">
    <property type="entry name" value="Zinc finger protein 33A"/>
    <property type="match status" value="1"/>
</dbReference>
<dbReference type="PROSITE" id="PS00028">
    <property type="entry name" value="ZINC_FINGER_C2H2_1"/>
    <property type="match status" value="2"/>
</dbReference>
<keyword evidence="7" id="KW-0539">Nucleus</keyword>
<feature type="compositionally biased region" description="Low complexity" evidence="10">
    <location>
        <begin position="265"/>
        <end position="281"/>
    </location>
</feature>
<feature type="region of interest" description="Disordered" evidence="10">
    <location>
        <begin position="454"/>
        <end position="522"/>
    </location>
</feature>
<dbReference type="Gene3D" id="3.30.160.60">
    <property type="entry name" value="Classic Zinc Finger"/>
    <property type="match status" value="2"/>
</dbReference>
<proteinExistence type="inferred from homology"/>
<dbReference type="GO" id="GO:0005634">
    <property type="term" value="C:nucleus"/>
    <property type="evidence" value="ECO:0007669"/>
    <property type="project" value="UniProtKB-SubCell"/>
</dbReference>
<feature type="compositionally biased region" description="Polar residues" evidence="10">
    <location>
        <begin position="325"/>
        <end position="339"/>
    </location>
</feature>
<comment type="caution">
    <text evidence="12">The sequence shown here is derived from an EMBL/GenBank/DDBJ whole genome shotgun (WGS) entry which is preliminary data.</text>
</comment>
<evidence type="ECO:0000313" key="12">
    <source>
        <dbReference type="EMBL" id="KAK4514266.1"/>
    </source>
</evidence>
<dbReference type="InterPro" id="IPR013087">
    <property type="entry name" value="Znf_C2H2_type"/>
</dbReference>
<feature type="region of interest" description="Disordered" evidence="10">
    <location>
        <begin position="263"/>
        <end position="282"/>
    </location>
</feature>
<evidence type="ECO:0000256" key="10">
    <source>
        <dbReference type="SAM" id="MobiDB-lite"/>
    </source>
</evidence>